<organism evidence="1 2">
    <name type="scientific">Parathielavia appendiculata</name>
    <dbReference type="NCBI Taxonomy" id="2587402"/>
    <lineage>
        <taxon>Eukaryota</taxon>
        <taxon>Fungi</taxon>
        <taxon>Dikarya</taxon>
        <taxon>Ascomycota</taxon>
        <taxon>Pezizomycotina</taxon>
        <taxon>Sordariomycetes</taxon>
        <taxon>Sordariomycetidae</taxon>
        <taxon>Sordariales</taxon>
        <taxon>Chaetomiaceae</taxon>
        <taxon>Parathielavia</taxon>
    </lineage>
</organism>
<reference evidence="1" key="2">
    <citation type="submission" date="2023-05" db="EMBL/GenBank/DDBJ databases">
        <authorList>
            <consortium name="Lawrence Berkeley National Laboratory"/>
            <person name="Steindorff A."/>
            <person name="Hensen N."/>
            <person name="Bonometti L."/>
            <person name="Westerberg I."/>
            <person name="Brannstrom I.O."/>
            <person name="Guillou S."/>
            <person name="Cros-Aarteil S."/>
            <person name="Calhoun S."/>
            <person name="Haridas S."/>
            <person name="Kuo A."/>
            <person name="Mondo S."/>
            <person name="Pangilinan J."/>
            <person name="Riley R."/>
            <person name="Labutti K."/>
            <person name="Andreopoulos B."/>
            <person name="Lipzen A."/>
            <person name="Chen C."/>
            <person name="Yanf M."/>
            <person name="Daum C."/>
            <person name="Ng V."/>
            <person name="Clum A."/>
            <person name="Ohm R."/>
            <person name="Martin F."/>
            <person name="Silar P."/>
            <person name="Natvig D."/>
            <person name="Lalanne C."/>
            <person name="Gautier V."/>
            <person name="Ament-Velasquez S.L."/>
            <person name="Kruys A."/>
            <person name="Hutchinson M.I."/>
            <person name="Powell A.J."/>
            <person name="Barry K."/>
            <person name="Miller A.N."/>
            <person name="Grigoriev I.V."/>
            <person name="Debuchy R."/>
            <person name="Gladieux P."/>
            <person name="Thoren M.H."/>
            <person name="Johannesson H."/>
        </authorList>
    </citation>
    <scope>NUCLEOTIDE SEQUENCE</scope>
    <source>
        <strain evidence="1">CBS 731.68</strain>
    </source>
</reference>
<dbReference type="AlphaFoldDB" id="A0AAN6Z654"/>
<dbReference type="Proteomes" id="UP001302602">
    <property type="component" value="Unassembled WGS sequence"/>
</dbReference>
<evidence type="ECO:0000313" key="2">
    <source>
        <dbReference type="Proteomes" id="UP001302602"/>
    </source>
</evidence>
<evidence type="ECO:0000313" key="1">
    <source>
        <dbReference type="EMBL" id="KAK4127160.1"/>
    </source>
</evidence>
<reference evidence="1" key="1">
    <citation type="journal article" date="2023" name="Mol. Phylogenet. Evol.">
        <title>Genome-scale phylogeny and comparative genomics of the fungal order Sordariales.</title>
        <authorList>
            <person name="Hensen N."/>
            <person name="Bonometti L."/>
            <person name="Westerberg I."/>
            <person name="Brannstrom I.O."/>
            <person name="Guillou S."/>
            <person name="Cros-Aarteil S."/>
            <person name="Calhoun S."/>
            <person name="Haridas S."/>
            <person name="Kuo A."/>
            <person name="Mondo S."/>
            <person name="Pangilinan J."/>
            <person name="Riley R."/>
            <person name="LaButti K."/>
            <person name="Andreopoulos B."/>
            <person name="Lipzen A."/>
            <person name="Chen C."/>
            <person name="Yan M."/>
            <person name="Daum C."/>
            <person name="Ng V."/>
            <person name="Clum A."/>
            <person name="Steindorff A."/>
            <person name="Ohm R.A."/>
            <person name="Martin F."/>
            <person name="Silar P."/>
            <person name="Natvig D.O."/>
            <person name="Lalanne C."/>
            <person name="Gautier V."/>
            <person name="Ament-Velasquez S.L."/>
            <person name="Kruys A."/>
            <person name="Hutchinson M.I."/>
            <person name="Powell A.J."/>
            <person name="Barry K."/>
            <person name="Miller A.N."/>
            <person name="Grigoriev I.V."/>
            <person name="Debuchy R."/>
            <person name="Gladieux P."/>
            <person name="Hiltunen Thoren M."/>
            <person name="Johannesson H."/>
        </authorList>
    </citation>
    <scope>NUCLEOTIDE SEQUENCE</scope>
    <source>
        <strain evidence="1">CBS 731.68</strain>
    </source>
</reference>
<keyword evidence="2" id="KW-1185">Reference proteome</keyword>
<accession>A0AAN6Z654</accession>
<name>A0AAN6Z654_9PEZI</name>
<proteinExistence type="predicted"/>
<gene>
    <name evidence="1" type="ORF">N657DRAFT_195473</name>
</gene>
<dbReference type="GeneID" id="87822941"/>
<comment type="caution">
    <text evidence="1">The sequence shown here is derived from an EMBL/GenBank/DDBJ whole genome shotgun (WGS) entry which is preliminary data.</text>
</comment>
<dbReference type="EMBL" id="MU853224">
    <property type="protein sequence ID" value="KAK4127160.1"/>
    <property type="molecule type" value="Genomic_DNA"/>
</dbReference>
<protein>
    <submittedName>
        <fullName evidence="1">Uncharacterized protein</fullName>
    </submittedName>
</protein>
<sequence length="134" mass="15373">MVLPHLPLSLLSAFECPVADTPASTPVFDHSNARTHPRATQSTRNRTLRLPMGGMSSFVSWPMADLSQWNYLDRQRAPRRRHRPRAPCIRPFLCEILAVEKYIDPVLAYFNLLYLAVEQHQQHSALLSFINHPT</sequence>
<dbReference type="RefSeq" id="XP_062650931.1">
    <property type="nucleotide sequence ID" value="XM_062786175.1"/>
</dbReference>